<evidence type="ECO:0000256" key="5">
    <source>
        <dbReference type="ARBA" id="ARBA00021528"/>
    </source>
</evidence>
<dbReference type="Gene3D" id="3.40.50.10950">
    <property type="match status" value="1"/>
</dbReference>
<dbReference type="SUPFAM" id="SSF53659">
    <property type="entry name" value="Isocitrate/Isopropylmalate dehydrogenase-like"/>
    <property type="match status" value="1"/>
</dbReference>
<keyword evidence="7 10" id="KW-0012">Acyltransferase</keyword>
<keyword evidence="11" id="KW-1185">Reference proteome</keyword>
<organism evidence="10 11">
    <name type="scientific">Helicobacter mastomyrinus</name>
    <dbReference type="NCBI Taxonomy" id="287948"/>
    <lineage>
        <taxon>Bacteria</taxon>
        <taxon>Pseudomonadati</taxon>
        <taxon>Campylobacterota</taxon>
        <taxon>Epsilonproteobacteria</taxon>
        <taxon>Campylobacterales</taxon>
        <taxon>Helicobacteraceae</taxon>
        <taxon>Helicobacter</taxon>
    </lineage>
</organism>
<dbReference type="InterPro" id="IPR004614">
    <property type="entry name" value="P_AcTrfase"/>
</dbReference>
<evidence type="ECO:0000313" key="10">
    <source>
        <dbReference type="EMBL" id="XAM18924.1"/>
    </source>
</evidence>
<accession>A0ABZ3F944</accession>
<dbReference type="PIRSF" id="PIRSF000428">
    <property type="entry name" value="P_Ac_trans"/>
    <property type="match status" value="1"/>
</dbReference>
<dbReference type="InterPro" id="IPR042113">
    <property type="entry name" value="P_AcTrfase_dom1"/>
</dbReference>
<dbReference type="GO" id="GO:0008959">
    <property type="term" value="F:phosphate acetyltransferase activity"/>
    <property type="evidence" value="ECO:0007669"/>
    <property type="project" value="UniProtKB-EC"/>
</dbReference>
<comment type="pathway">
    <text evidence="2">Metabolic intermediate biosynthesis; acetyl-CoA biosynthesis; acetyl-CoA from acetate: step 2/2.</text>
</comment>
<evidence type="ECO:0000256" key="1">
    <source>
        <dbReference type="ARBA" id="ARBA00000705"/>
    </source>
</evidence>
<dbReference type="Gene3D" id="3.40.50.10750">
    <property type="entry name" value="Isocitrate/Isopropylmalate dehydrogenase-like"/>
    <property type="match status" value="1"/>
</dbReference>
<dbReference type="EC" id="2.3.1.8" evidence="4"/>
<dbReference type="Pfam" id="PF01515">
    <property type="entry name" value="PTA_PTB"/>
    <property type="match status" value="1"/>
</dbReference>
<evidence type="ECO:0000313" key="11">
    <source>
        <dbReference type="Proteomes" id="UP001434737"/>
    </source>
</evidence>
<reference evidence="10 11" key="1">
    <citation type="submission" date="2024-02" db="EMBL/GenBank/DDBJ databases">
        <title>Genome and pathogenicity analysis of Helicobacter mastomyrinus isolated from mice.</title>
        <authorList>
            <person name="Zhu L."/>
        </authorList>
    </citation>
    <scope>NUCLEOTIDE SEQUENCE [LARGE SCALE GENOMIC DNA]</scope>
    <source>
        <strain evidence="10 11">Hm-17</strain>
    </source>
</reference>
<dbReference type="InterPro" id="IPR012147">
    <property type="entry name" value="P_Ac_Bu_trans"/>
</dbReference>
<dbReference type="Proteomes" id="UP001434737">
    <property type="component" value="Chromosome"/>
</dbReference>
<evidence type="ECO:0000256" key="2">
    <source>
        <dbReference type="ARBA" id="ARBA00004989"/>
    </source>
</evidence>
<protein>
    <recommendedName>
        <fullName evidence="5">Phosphate acetyltransferase</fullName>
        <ecNumber evidence="4">2.3.1.8</ecNumber>
    </recommendedName>
    <alternativeName>
        <fullName evidence="8">Phosphotransacetylase</fullName>
    </alternativeName>
</protein>
<evidence type="ECO:0000256" key="6">
    <source>
        <dbReference type="ARBA" id="ARBA00022679"/>
    </source>
</evidence>
<dbReference type="EMBL" id="CP145316">
    <property type="protein sequence ID" value="XAM18924.1"/>
    <property type="molecule type" value="Genomic_DNA"/>
</dbReference>
<dbReference type="RefSeq" id="WP_343354161.1">
    <property type="nucleotide sequence ID" value="NZ_CP145316.1"/>
</dbReference>
<dbReference type="InterPro" id="IPR042112">
    <property type="entry name" value="P_AcTrfase_dom2"/>
</dbReference>
<dbReference type="NCBIfam" id="TIGR00651">
    <property type="entry name" value="pta"/>
    <property type="match status" value="1"/>
</dbReference>
<dbReference type="InterPro" id="IPR050500">
    <property type="entry name" value="Phos_Acetyltrans/Butyryltrans"/>
</dbReference>
<name>A0ABZ3F944_9HELI</name>
<gene>
    <name evidence="10" type="primary">pta</name>
    <name evidence="10" type="ORF">V3I05_04395</name>
</gene>
<dbReference type="InterPro" id="IPR002505">
    <property type="entry name" value="PTA_PTB"/>
</dbReference>
<evidence type="ECO:0000256" key="3">
    <source>
        <dbReference type="ARBA" id="ARBA00005656"/>
    </source>
</evidence>
<evidence type="ECO:0000256" key="7">
    <source>
        <dbReference type="ARBA" id="ARBA00023315"/>
    </source>
</evidence>
<sequence length="336" mass="35409">MGFIDSIKAQAKARKKTIVLPEVTDLRTIEAAVKILNEGFADLILLGEQDEICKRAKDQLSHLPTDVLQKASFITLKDEALLDELIALLVKLRGHKGMDSAKAKELLLNDCLYFGAALVKSGKADGMVAGAIHATSSVLRAALQIVGTAADSKLVSSFFIMVVPDCTYGLQGTFVFADCGLCQNPNAEELAHIALSSAKSFESITHNEPLVAMLSHSTYGSASHPDVDKVIEATKIAKSLAPHLKVDGELQLDAAIVPSVGESKAKGSQVAGKANVLVFPDLDAGNIGYKLVQRFAKAEAYGPIAQGMSAPINDLSRGCSADDIVGVVAISALQAK</sequence>
<dbReference type="NCBIfam" id="NF007233">
    <property type="entry name" value="PRK09653.1"/>
    <property type="match status" value="1"/>
</dbReference>
<comment type="similarity">
    <text evidence="3">Belongs to the phosphate acetyltransferase and butyryltransferase family.</text>
</comment>
<dbReference type="PANTHER" id="PTHR43356:SF3">
    <property type="entry name" value="PHOSPHATE ACETYLTRANSFERASE"/>
    <property type="match status" value="1"/>
</dbReference>
<dbReference type="PANTHER" id="PTHR43356">
    <property type="entry name" value="PHOSPHATE ACETYLTRANSFERASE"/>
    <property type="match status" value="1"/>
</dbReference>
<keyword evidence="6 10" id="KW-0808">Transferase</keyword>
<evidence type="ECO:0000256" key="4">
    <source>
        <dbReference type="ARBA" id="ARBA00012707"/>
    </source>
</evidence>
<evidence type="ECO:0000256" key="8">
    <source>
        <dbReference type="ARBA" id="ARBA00031108"/>
    </source>
</evidence>
<feature type="domain" description="Phosphate acetyl/butaryl transferase" evidence="9">
    <location>
        <begin position="3"/>
        <end position="332"/>
    </location>
</feature>
<proteinExistence type="inferred from homology"/>
<comment type="catalytic activity">
    <reaction evidence="1">
        <text>acetyl-CoA + phosphate = acetyl phosphate + CoA</text>
        <dbReference type="Rhea" id="RHEA:19521"/>
        <dbReference type="ChEBI" id="CHEBI:22191"/>
        <dbReference type="ChEBI" id="CHEBI:43474"/>
        <dbReference type="ChEBI" id="CHEBI:57287"/>
        <dbReference type="ChEBI" id="CHEBI:57288"/>
        <dbReference type="EC" id="2.3.1.8"/>
    </reaction>
</comment>
<evidence type="ECO:0000259" key="9">
    <source>
        <dbReference type="Pfam" id="PF01515"/>
    </source>
</evidence>